<dbReference type="GO" id="GO:0016757">
    <property type="term" value="F:glycosyltransferase activity"/>
    <property type="evidence" value="ECO:0007669"/>
    <property type="project" value="InterPro"/>
</dbReference>
<comment type="caution">
    <text evidence="2">The sequence shown here is derived from an EMBL/GenBank/DDBJ whole genome shotgun (WGS) entry which is preliminary data.</text>
</comment>
<reference evidence="2 3" key="1">
    <citation type="submission" date="2019-05" db="EMBL/GenBank/DDBJ databases">
        <title>The metagenome of a microbial culture collection derived from dairy environment covers the genomic content of the human microbiome.</title>
        <authorList>
            <person name="Roder T."/>
            <person name="Wuthrich D."/>
            <person name="Sattari Z."/>
            <person name="Von Ah U."/>
            <person name="Bar C."/>
            <person name="Ronchi F."/>
            <person name="Macpherson A.J."/>
            <person name="Ganal-Vonarburg S.C."/>
            <person name="Bruggmann R."/>
            <person name="Vergeres G."/>
        </authorList>
    </citation>
    <scope>NUCLEOTIDE SEQUENCE [LARGE SCALE GENOMIC DNA]</scope>
    <source>
        <strain evidence="2 3">FAM 18815</strain>
    </source>
</reference>
<dbReference type="RefSeq" id="WP_138474997.1">
    <property type="nucleotide sequence ID" value="NZ_VBTH01000036.1"/>
</dbReference>
<protein>
    <submittedName>
        <fullName evidence="2">Glycosyltransferase family 1 protein</fullName>
    </submittedName>
</protein>
<feature type="domain" description="Glycosyl transferase family 1" evidence="1">
    <location>
        <begin position="183"/>
        <end position="335"/>
    </location>
</feature>
<dbReference type="PANTHER" id="PTHR45947">
    <property type="entry name" value="SULFOQUINOVOSYL TRANSFERASE SQD2"/>
    <property type="match status" value="1"/>
</dbReference>
<dbReference type="EMBL" id="VBTH01000036">
    <property type="protein sequence ID" value="TLQ02818.1"/>
    <property type="molecule type" value="Genomic_DNA"/>
</dbReference>
<gene>
    <name evidence="2" type="ORF">FEZ51_10315</name>
</gene>
<organism evidence="2 3">
    <name type="scientific">Pediococcus stilesii</name>
    <dbReference type="NCBI Taxonomy" id="331679"/>
    <lineage>
        <taxon>Bacteria</taxon>
        <taxon>Bacillati</taxon>
        <taxon>Bacillota</taxon>
        <taxon>Bacilli</taxon>
        <taxon>Lactobacillales</taxon>
        <taxon>Lactobacillaceae</taxon>
        <taxon>Pediococcus</taxon>
    </lineage>
</organism>
<dbReference type="SUPFAM" id="SSF53756">
    <property type="entry name" value="UDP-Glycosyltransferase/glycogen phosphorylase"/>
    <property type="match status" value="1"/>
</dbReference>
<dbReference type="Proteomes" id="UP000305541">
    <property type="component" value="Unassembled WGS sequence"/>
</dbReference>
<dbReference type="InterPro" id="IPR050194">
    <property type="entry name" value="Glycosyltransferase_grp1"/>
</dbReference>
<keyword evidence="2" id="KW-0808">Transferase</keyword>
<name>A0A5R9BPV4_9LACO</name>
<dbReference type="InterPro" id="IPR001296">
    <property type="entry name" value="Glyco_trans_1"/>
</dbReference>
<evidence type="ECO:0000313" key="2">
    <source>
        <dbReference type="EMBL" id="TLQ02818.1"/>
    </source>
</evidence>
<dbReference type="Gene3D" id="3.40.50.2000">
    <property type="entry name" value="Glycogen Phosphorylase B"/>
    <property type="match status" value="2"/>
</dbReference>
<proteinExistence type="predicted"/>
<evidence type="ECO:0000259" key="1">
    <source>
        <dbReference type="Pfam" id="PF00534"/>
    </source>
</evidence>
<sequence length="369" mass="43317">MKNKKIYILIRNLNRGGGLTKWVIDYYSKLTLYQELDITLVIEKDVKGYNIEDLPFKCILLHLSNRRPLEQIKRWKELISLMDKDTIVHFHTDNLVNIIPLFLFRNFKEKFIVQSHSNSNYLVKSNFFKSVLHNLGKKMVKKYNFSKMAISDDAAKWLFDNEKYVLIENGIDIEKFAFSIEDRIQIRKKLKINENSRVYGHVGRFDDNKNQRKIISIFNELQKKNENSYLLLIGNGPLKNKVEMKAKELGILKKVKFLGLKKDVGKFLSSMDYFIFPSYYEGFGFALIEAQANGLNVLYSKTITKDVELLSTTKNFDIEDDDEKIANEIEKIRMNSFLYRQNAKYVVMEKGFSISSAVEELHLFYLNLT</sequence>
<evidence type="ECO:0000313" key="3">
    <source>
        <dbReference type="Proteomes" id="UP000305541"/>
    </source>
</evidence>
<accession>A0A5R9BPV4</accession>
<dbReference type="AlphaFoldDB" id="A0A5R9BPV4"/>
<dbReference type="Pfam" id="PF00534">
    <property type="entry name" value="Glycos_transf_1"/>
    <property type="match status" value="1"/>
</dbReference>
<dbReference type="PANTHER" id="PTHR45947:SF3">
    <property type="entry name" value="SULFOQUINOVOSYL TRANSFERASE SQD2"/>
    <property type="match status" value="1"/>
</dbReference>
<dbReference type="OrthoDB" id="9804196at2"/>